<dbReference type="GO" id="GO:0016491">
    <property type="term" value="F:oxidoreductase activity"/>
    <property type="evidence" value="ECO:0007669"/>
    <property type="project" value="UniProtKB-KW"/>
</dbReference>
<dbReference type="Pfam" id="PF00111">
    <property type="entry name" value="Fer2"/>
    <property type="match status" value="1"/>
</dbReference>
<evidence type="ECO:0000313" key="8">
    <source>
        <dbReference type="EMBL" id="GAF25143.1"/>
    </source>
</evidence>
<dbReference type="InterPro" id="IPR006058">
    <property type="entry name" value="2Fe2S_fd_BS"/>
</dbReference>
<dbReference type="InterPro" id="IPR036010">
    <property type="entry name" value="2Fe-2S_ferredoxin-like_sf"/>
</dbReference>
<dbReference type="Pfam" id="PF01799">
    <property type="entry name" value="Fer2_2"/>
    <property type="match status" value="1"/>
</dbReference>
<dbReference type="AlphaFoldDB" id="A0A0S6U7P4"/>
<dbReference type="Gene3D" id="1.10.150.120">
    <property type="entry name" value="[2Fe-2S]-binding domain"/>
    <property type="match status" value="1"/>
</dbReference>
<dbReference type="FunFam" id="1.10.150.120:FF:000003">
    <property type="entry name" value="Carbon monoxide dehydrogenase, small subunit"/>
    <property type="match status" value="1"/>
</dbReference>
<keyword evidence="1" id="KW-0001">2Fe-2S</keyword>
<dbReference type="CDD" id="cd00207">
    <property type="entry name" value="fer2"/>
    <property type="match status" value="1"/>
</dbReference>
<evidence type="ECO:0000256" key="2">
    <source>
        <dbReference type="ARBA" id="ARBA00022723"/>
    </source>
</evidence>
<evidence type="ECO:0000256" key="5">
    <source>
        <dbReference type="ARBA" id="ARBA00023014"/>
    </source>
</evidence>
<proteinExistence type="predicted"/>
<organism evidence="8">
    <name type="scientific">Moorella thermoacetica Y72</name>
    <dbReference type="NCBI Taxonomy" id="1325331"/>
    <lineage>
        <taxon>Bacteria</taxon>
        <taxon>Bacillati</taxon>
        <taxon>Bacillota</taxon>
        <taxon>Clostridia</taxon>
        <taxon>Neomoorellales</taxon>
        <taxon>Neomoorellaceae</taxon>
        <taxon>Neomoorella</taxon>
    </lineage>
</organism>
<evidence type="ECO:0000256" key="6">
    <source>
        <dbReference type="ARBA" id="ARBA00060707"/>
    </source>
</evidence>
<dbReference type="InterPro" id="IPR012675">
    <property type="entry name" value="Beta-grasp_dom_sf"/>
</dbReference>
<evidence type="ECO:0000256" key="4">
    <source>
        <dbReference type="ARBA" id="ARBA00023004"/>
    </source>
</evidence>
<dbReference type="Proteomes" id="UP000063718">
    <property type="component" value="Unassembled WGS sequence"/>
</dbReference>
<protein>
    <submittedName>
        <fullName evidence="8">Aerobic-type carbon monoxide dehydrogenase, small subunit CoxS/CutS homologs</fullName>
    </submittedName>
</protein>
<dbReference type="PROSITE" id="PS51085">
    <property type="entry name" value="2FE2S_FER_2"/>
    <property type="match status" value="1"/>
</dbReference>
<dbReference type="SUPFAM" id="SSF54292">
    <property type="entry name" value="2Fe-2S ferredoxin-like"/>
    <property type="match status" value="1"/>
</dbReference>
<evidence type="ECO:0000256" key="1">
    <source>
        <dbReference type="ARBA" id="ARBA00022714"/>
    </source>
</evidence>
<evidence type="ECO:0000256" key="3">
    <source>
        <dbReference type="ARBA" id="ARBA00023002"/>
    </source>
</evidence>
<dbReference type="InterPro" id="IPR036884">
    <property type="entry name" value="2Fe-2S-bd_dom_sf"/>
</dbReference>
<sequence>MTGITSATRVSGSWFLYIHFLEFEITRGVTKMPGFKLKVNGREYQVEAPADITLLELLREYLGLTGTKEGCGKGECGACTVLLDGQAVNSCLIPAAKAEGAEVLTIEGLASPDGKLHPLQEAFITEGAVQCGFCTPGMILSAKALLDSNPRPGREEIKMALSGNLCRCTGYAKIIAAVEKAAAVMAAAGRKN</sequence>
<keyword evidence="5" id="KW-0411">Iron-sulfur</keyword>
<dbReference type="EMBL" id="DF238840">
    <property type="protein sequence ID" value="GAF25143.1"/>
    <property type="molecule type" value="Genomic_DNA"/>
</dbReference>
<dbReference type="PANTHER" id="PTHR44379">
    <property type="entry name" value="OXIDOREDUCTASE WITH IRON-SULFUR SUBUNIT"/>
    <property type="match status" value="1"/>
</dbReference>
<dbReference type="InterPro" id="IPR002888">
    <property type="entry name" value="2Fe-2S-bd"/>
</dbReference>
<dbReference type="FunFam" id="3.10.20.30:FF:000020">
    <property type="entry name" value="Xanthine dehydrogenase iron-sulfur subunit"/>
    <property type="match status" value="1"/>
</dbReference>
<keyword evidence="4" id="KW-0408">Iron</keyword>
<accession>A0A0S6U7P4</accession>
<comment type="pathway">
    <text evidence="6">Alkaloid degradation; nicotine degradation.</text>
</comment>
<keyword evidence="3" id="KW-0560">Oxidoreductase</keyword>
<dbReference type="SUPFAM" id="SSF47741">
    <property type="entry name" value="CO dehydrogenase ISP C-domain like"/>
    <property type="match status" value="1"/>
</dbReference>
<gene>
    <name evidence="8" type="ORF">MTY_0473</name>
</gene>
<dbReference type="PANTHER" id="PTHR44379:SF5">
    <property type="entry name" value="OXIDOREDUCTASE WITH IRON-SULFUR SUBUNIT"/>
    <property type="match status" value="1"/>
</dbReference>
<feature type="domain" description="2Fe-2S ferredoxin-type" evidence="7">
    <location>
        <begin position="33"/>
        <end position="109"/>
    </location>
</feature>
<name>A0A0S6U7P4_NEOTH</name>
<dbReference type="InterPro" id="IPR001041">
    <property type="entry name" value="2Fe-2S_ferredoxin-type"/>
</dbReference>
<reference evidence="8" key="1">
    <citation type="journal article" date="2014" name="Gene">
        <title>Genome-guided analysis of transformation efficiency and carbon dioxide assimilation by Moorella thermoacetica Y72.</title>
        <authorList>
            <person name="Tsukahara K."/>
            <person name="Kita A."/>
            <person name="Nakashimada Y."/>
            <person name="Hoshino T."/>
            <person name="Murakami K."/>
        </authorList>
    </citation>
    <scope>NUCLEOTIDE SEQUENCE [LARGE SCALE GENOMIC DNA]</scope>
    <source>
        <strain evidence="8">Y72</strain>
    </source>
</reference>
<dbReference type="PROSITE" id="PS00197">
    <property type="entry name" value="2FE2S_FER_1"/>
    <property type="match status" value="1"/>
</dbReference>
<keyword evidence="2" id="KW-0479">Metal-binding</keyword>
<dbReference type="Gene3D" id="3.10.20.30">
    <property type="match status" value="1"/>
</dbReference>
<dbReference type="GO" id="GO:0051537">
    <property type="term" value="F:2 iron, 2 sulfur cluster binding"/>
    <property type="evidence" value="ECO:0007669"/>
    <property type="project" value="UniProtKB-KW"/>
</dbReference>
<evidence type="ECO:0000259" key="7">
    <source>
        <dbReference type="PROSITE" id="PS51085"/>
    </source>
</evidence>
<dbReference type="InterPro" id="IPR051452">
    <property type="entry name" value="Diverse_Oxidoreductases"/>
</dbReference>
<dbReference type="GO" id="GO:0046872">
    <property type="term" value="F:metal ion binding"/>
    <property type="evidence" value="ECO:0007669"/>
    <property type="project" value="UniProtKB-KW"/>
</dbReference>